<protein>
    <submittedName>
        <fullName evidence="1">Uncharacterized protein</fullName>
    </submittedName>
</protein>
<reference evidence="1 2" key="1">
    <citation type="journal article" date="2024" name="ISME J.">
        <title>Tailless and filamentous prophages are predominant in marine Vibrio.</title>
        <authorList>
            <person name="Steensen K."/>
            <person name="Seneca J."/>
            <person name="Bartlau N."/>
            <person name="Yu X.A."/>
            <person name="Hussain F.A."/>
            <person name="Polz M.F."/>
        </authorList>
    </citation>
    <scope>NUCLEOTIDE SEQUENCE [LARGE SCALE GENOMIC DNA]</scope>
    <source>
        <strain evidence="1 2">10N.239.312.F12</strain>
    </source>
</reference>
<name>A0ABV4MRL0_9VIBR</name>
<dbReference type="EMBL" id="JBFSSG010000001">
    <property type="protein sequence ID" value="MEZ8719793.1"/>
    <property type="molecule type" value="Genomic_DNA"/>
</dbReference>
<proteinExistence type="predicted"/>
<dbReference type="RefSeq" id="WP_269336602.1">
    <property type="nucleotide sequence ID" value="NZ_JBFSSG010000001.1"/>
</dbReference>
<accession>A0ABV4MRL0</accession>
<comment type="caution">
    <text evidence="1">The sequence shown here is derived from an EMBL/GenBank/DDBJ whole genome shotgun (WGS) entry which is preliminary data.</text>
</comment>
<gene>
    <name evidence="1" type="ORF">AB6D66_01855</name>
</gene>
<dbReference type="Proteomes" id="UP001570071">
    <property type="component" value="Unassembled WGS sequence"/>
</dbReference>
<keyword evidence="2" id="KW-1185">Reference proteome</keyword>
<evidence type="ECO:0000313" key="1">
    <source>
        <dbReference type="EMBL" id="MEZ8719793.1"/>
    </source>
</evidence>
<organism evidence="1 2">
    <name type="scientific">Vibrio pomeroyi</name>
    <dbReference type="NCBI Taxonomy" id="198832"/>
    <lineage>
        <taxon>Bacteria</taxon>
        <taxon>Pseudomonadati</taxon>
        <taxon>Pseudomonadota</taxon>
        <taxon>Gammaproteobacteria</taxon>
        <taxon>Vibrionales</taxon>
        <taxon>Vibrionaceae</taxon>
        <taxon>Vibrio</taxon>
    </lineage>
</organism>
<evidence type="ECO:0000313" key="2">
    <source>
        <dbReference type="Proteomes" id="UP001570071"/>
    </source>
</evidence>
<sequence>MPQIIEAGFDMKLTTPTSNRIETAAFLEAKPSVFVLPDYVVPAGYSLLANEPAQTTEGEVQIICLISNTGAVPETVYKVKIIVRTEPNAYLPVKNCTQLIVWRQVAGPHGYVLSSFARTVFNFLLQSHNIMITDEQQTADGKRFWLDRMGESFVIADRSVYYVDLNELDDELVPVIDPIHGFEELMESYVPKGWGADEEHKNRAFIISKQNLS</sequence>